<dbReference type="Proteomes" id="UP000245992">
    <property type="component" value="Unassembled WGS sequence"/>
</dbReference>
<reference evidence="1 2" key="1">
    <citation type="submission" date="2013-12" db="EMBL/GenBank/DDBJ databases">
        <title>Annotated genome of Streptomyces scopuliridis.</title>
        <authorList>
            <person name="Olson J.B."/>
        </authorList>
    </citation>
    <scope>NUCLEOTIDE SEQUENCE [LARGE SCALE GENOMIC DNA]</scope>
    <source>
        <strain evidence="1 2">RB72</strain>
    </source>
</reference>
<dbReference type="RefSeq" id="WP_030353240.1">
    <property type="nucleotide sequence ID" value="NZ_AZSP01000391.1"/>
</dbReference>
<keyword evidence="2" id="KW-1185">Reference proteome</keyword>
<dbReference type="AlphaFoldDB" id="A0A2T7SN72"/>
<evidence type="ECO:0000313" key="1">
    <source>
        <dbReference type="EMBL" id="PVE04348.1"/>
    </source>
</evidence>
<name>A0A2T7SN72_9ACTN</name>
<gene>
    <name evidence="1" type="ORF">Y717_12275</name>
</gene>
<dbReference type="EMBL" id="AZSP01000391">
    <property type="protein sequence ID" value="PVE04348.1"/>
    <property type="molecule type" value="Genomic_DNA"/>
</dbReference>
<accession>A0A2T7SN72</accession>
<organism evidence="1 2">
    <name type="scientific">Streptomyces scopuliridis RB72</name>
    <dbReference type="NCBI Taxonomy" id="1440053"/>
    <lineage>
        <taxon>Bacteria</taxon>
        <taxon>Bacillati</taxon>
        <taxon>Actinomycetota</taxon>
        <taxon>Actinomycetes</taxon>
        <taxon>Kitasatosporales</taxon>
        <taxon>Streptomycetaceae</taxon>
        <taxon>Streptomyces</taxon>
    </lineage>
</organism>
<evidence type="ECO:0000313" key="2">
    <source>
        <dbReference type="Proteomes" id="UP000245992"/>
    </source>
</evidence>
<protein>
    <submittedName>
        <fullName evidence="1">Uncharacterized protein</fullName>
    </submittedName>
</protein>
<proteinExistence type="predicted"/>
<sequence>MQKVTEALAEWVPAAVPAYDQRLYPHQYAMDFLTGAGRTVIPQEIRHRVDRMVMTTPNAKGQQRKRRHPDRFMARLMLNAWLDETGEDEGAVYRALADKYLDAHGMSRP</sequence>
<comment type="caution">
    <text evidence="1">The sequence shown here is derived from an EMBL/GenBank/DDBJ whole genome shotgun (WGS) entry which is preliminary data.</text>
</comment>